<accession>A0A6A5SL05</accession>
<keyword evidence="4" id="KW-1185">Reference proteome</keyword>
<evidence type="ECO:0008006" key="5">
    <source>
        <dbReference type="Google" id="ProtNLM"/>
    </source>
</evidence>
<sequence>MAFIRNLLLFCAISLVRAAATPLDSSIQVRNAPGDTVEDTYRAIRRGLAVASLEKRQDFKAELPLEKSWSGATLLFVNQSTAIPQTNQNTNLTVDAGIKVTCQTCYVKGLATAKLTINGDFNASQLIEETVDSVSANVQNFTNKFDDQLLDYAKGVIAKFEDGFDKSDFNFPTMDLAFDLEIPEIPQTNLRIQFDDLELYLELNTVISAGATYQINLFATQTPIEIKLGSVLQLGAVLSVDLILAVEGAIDISSGFHIKLDDGVALDIALFGDKVSNIDFNGGQFEFLPVTLTSASGVISAVLRVSAHCGIEVGQSETSDVKILSHNIGLPSLKSGIEVAVFANVAEFITNITYNKDDKECELEVVQEYNLAVGAIAGASVVAVFLDETKTWGPVAGTSTAIFTTTVAKVCAMEATASAPQASITPAPERRQDLTKTTISTVITTSGISCKVSGLANCPNSEQVTVKTKYTTTLITSVPSGVEATFPATTSDTVQSTVPFGSRVSLIKVMSGSPTPYVAPPNDHDGEVGGASKKVAIGVSLGLVIPILAAIIGGILFIRRRKRYAAVHPAAQPMVFESYTSQSG</sequence>
<keyword evidence="1" id="KW-0472">Membrane</keyword>
<dbReference type="OrthoDB" id="4733706at2759"/>
<feature type="transmembrane region" description="Helical" evidence="1">
    <location>
        <begin position="535"/>
        <end position="558"/>
    </location>
</feature>
<dbReference type="EMBL" id="ML976064">
    <property type="protein sequence ID" value="KAF1940360.1"/>
    <property type="molecule type" value="Genomic_DNA"/>
</dbReference>
<reference evidence="3" key="1">
    <citation type="journal article" date="2020" name="Stud. Mycol.">
        <title>101 Dothideomycetes genomes: a test case for predicting lifestyles and emergence of pathogens.</title>
        <authorList>
            <person name="Haridas S."/>
            <person name="Albert R."/>
            <person name="Binder M."/>
            <person name="Bloem J."/>
            <person name="Labutti K."/>
            <person name="Salamov A."/>
            <person name="Andreopoulos B."/>
            <person name="Baker S."/>
            <person name="Barry K."/>
            <person name="Bills G."/>
            <person name="Bluhm B."/>
            <person name="Cannon C."/>
            <person name="Castanera R."/>
            <person name="Culley D."/>
            <person name="Daum C."/>
            <person name="Ezra D."/>
            <person name="Gonzalez J."/>
            <person name="Henrissat B."/>
            <person name="Kuo A."/>
            <person name="Liang C."/>
            <person name="Lipzen A."/>
            <person name="Lutzoni F."/>
            <person name="Magnuson J."/>
            <person name="Mondo S."/>
            <person name="Nolan M."/>
            <person name="Ohm R."/>
            <person name="Pangilinan J."/>
            <person name="Park H.-J."/>
            <person name="Ramirez L."/>
            <person name="Alfaro M."/>
            <person name="Sun H."/>
            <person name="Tritt A."/>
            <person name="Yoshinaga Y."/>
            <person name="Zwiers L.-H."/>
            <person name="Turgeon B."/>
            <person name="Goodwin S."/>
            <person name="Spatafora J."/>
            <person name="Crous P."/>
            <person name="Grigoriev I."/>
        </authorList>
    </citation>
    <scope>NUCLEOTIDE SEQUENCE</scope>
    <source>
        <strain evidence="3">CBS 161.51</strain>
    </source>
</reference>
<proteinExistence type="predicted"/>
<dbReference type="Proteomes" id="UP000800038">
    <property type="component" value="Unassembled WGS sequence"/>
</dbReference>
<evidence type="ECO:0000256" key="2">
    <source>
        <dbReference type="SAM" id="SignalP"/>
    </source>
</evidence>
<evidence type="ECO:0000256" key="1">
    <source>
        <dbReference type="SAM" id="Phobius"/>
    </source>
</evidence>
<gene>
    <name evidence="3" type="ORF">EJ02DRAFT_504179</name>
</gene>
<feature type="chain" id="PRO_5025388009" description="Mid2 domain-containing protein" evidence="2">
    <location>
        <begin position="19"/>
        <end position="584"/>
    </location>
</feature>
<feature type="signal peptide" evidence="2">
    <location>
        <begin position="1"/>
        <end position="18"/>
    </location>
</feature>
<name>A0A6A5SL05_9PLEO</name>
<evidence type="ECO:0000313" key="4">
    <source>
        <dbReference type="Proteomes" id="UP000800038"/>
    </source>
</evidence>
<keyword evidence="1" id="KW-0812">Transmembrane</keyword>
<keyword evidence="1" id="KW-1133">Transmembrane helix</keyword>
<keyword evidence="2" id="KW-0732">Signal</keyword>
<protein>
    <recommendedName>
        <fullName evidence="5">Mid2 domain-containing protein</fullName>
    </recommendedName>
</protein>
<evidence type="ECO:0000313" key="3">
    <source>
        <dbReference type="EMBL" id="KAF1940360.1"/>
    </source>
</evidence>
<dbReference type="AlphaFoldDB" id="A0A6A5SL05"/>
<organism evidence="3 4">
    <name type="scientific">Clathrospora elynae</name>
    <dbReference type="NCBI Taxonomy" id="706981"/>
    <lineage>
        <taxon>Eukaryota</taxon>
        <taxon>Fungi</taxon>
        <taxon>Dikarya</taxon>
        <taxon>Ascomycota</taxon>
        <taxon>Pezizomycotina</taxon>
        <taxon>Dothideomycetes</taxon>
        <taxon>Pleosporomycetidae</taxon>
        <taxon>Pleosporales</taxon>
        <taxon>Diademaceae</taxon>
        <taxon>Clathrospora</taxon>
    </lineage>
</organism>